<reference evidence="4 6" key="1">
    <citation type="journal article" date="2018" name="Nat. Biotechnol.">
        <title>A standardized bacterial taxonomy based on genome phylogeny substantially revises the tree of life.</title>
        <authorList>
            <person name="Parks D.H."/>
            <person name="Chuvochina M."/>
            <person name="Waite D.W."/>
            <person name="Rinke C."/>
            <person name="Skarshewski A."/>
            <person name="Chaumeil P.A."/>
            <person name="Hugenholtz P."/>
        </authorList>
    </citation>
    <scope>NUCLEOTIDE SEQUENCE [LARGE SCALE GENOMIC DNA]</scope>
    <source>
        <strain evidence="4">UBA8781</strain>
    </source>
</reference>
<comment type="subcellular location">
    <subcellularLocation>
        <location evidence="3">Cytoplasm</location>
    </subcellularLocation>
</comment>
<reference evidence="5" key="2">
    <citation type="journal article" date="2020" name="mSystems">
        <title>Genome- and Community-Level Interaction Insights into Carbon Utilization and Element Cycling Functions of Hydrothermarchaeota in Hydrothermal Sediment.</title>
        <authorList>
            <person name="Zhou Z."/>
            <person name="Liu Y."/>
            <person name="Xu W."/>
            <person name="Pan J."/>
            <person name="Luo Z.H."/>
            <person name="Li M."/>
        </authorList>
    </citation>
    <scope>NUCLEOTIDE SEQUENCE [LARGE SCALE GENOMIC DNA]</scope>
    <source>
        <strain evidence="5">SpSt-573</strain>
    </source>
</reference>
<dbReference type="InterPro" id="IPR009019">
    <property type="entry name" value="KH_sf_prok-type"/>
</dbReference>
<sequence length="79" mass="8955">MKELIEYIARSLVDQIDRVEVAQMRAPGGKVRLELRVARDDMGRVIGKNGRVANAMRILLRVAAAREEKQVTLDVIEPR</sequence>
<dbReference type="GO" id="GO:0008360">
    <property type="term" value="P:regulation of cell shape"/>
    <property type="evidence" value="ECO:0007669"/>
    <property type="project" value="UniProtKB-KW"/>
</dbReference>
<dbReference type="InterPro" id="IPR015946">
    <property type="entry name" value="KH_dom-like_a/b"/>
</dbReference>
<dbReference type="GO" id="GO:0009252">
    <property type="term" value="P:peptidoglycan biosynthetic process"/>
    <property type="evidence" value="ECO:0007669"/>
    <property type="project" value="UniProtKB-UniRule"/>
</dbReference>
<dbReference type="EMBL" id="DSYK01000016">
    <property type="protein sequence ID" value="HGS20302.1"/>
    <property type="molecule type" value="Genomic_DNA"/>
</dbReference>
<dbReference type="GO" id="GO:0005737">
    <property type="term" value="C:cytoplasm"/>
    <property type="evidence" value="ECO:0007669"/>
    <property type="project" value="UniProtKB-SubCell"/>
</dbReference>
<keyword evidence="1 3" id="KW-0963">Cytoplasm</keyword>
<proteinExistence type="inferred from homology"/>
<dbReference type="Pfam" id="PF13083">
    <property type="entry name" value="KH_KhpA-B"/>
    <property type="match status" value="1"/>
</dbReference>
<dbReference type="SUPFAM" id="SSF54814">
    <property type="entry name" value="Prokaryotic type KH domain (KH-domain type II)"/>
    <property type="match status" value="1"/>
</dbReference>
<dbReference type="GO" id="GO:0071555">
    <property type="term" value="P:cell wall organization"/>
    <property type="evidence" value="ECO:0007669"/>
    <property type="project" value="UniProtKB-KW"/>
</dbReference>
<keyword evidence="3" id="KW-0961">Cell wall biogenesis/degradation</keyword>
<evidence type="ECO:0000313" key="6">
    <source>
        <dbReference type="Proteomes" id="UP000264141"/>
    </source>
</evidence>
<dbReference type="OrthoDB" id="9812389at2"/>
<comment type="function">
    <text evidence="3">A probable RNA chaperone. Forms a complex with KhpB which binds to cellular RNA and controls its expression. Plays a role in peptidoglycan (PG) homeostasis and cell length regulation.</text>
</comment>
<comment type="similarity">
    <text evidence="3">Belongs to the KhpA RNA-binding protein family.</text>
</comment>
<evidence type="ECO:0000313" key="5">
    <source>
        <dbReference type="EMBL" id="HGS20302.1"/>
    </source>
</evidence>
<dbReference type="AlphaFoldDB" id="A0A3D1JFF6"/>
<keyword evidence="2 3" id="KW-0694">RNA-binding</keyword>
<gene>
    <name evidence="3" type="primary">khpA</name>
    <name evidence="4" type="ORF">DEQ80_00615</name>
    <name evidence="5" type="ORF">ENT37_00345</name>
</gene>
<name>A0A3D1JFF6_9CHLR</name>
<keyword evidence="3" id="KW-0133">Cell shape</keyword>
<accession>A0A3D1JFF6</accession>
<dbReference type="CDD" id="cd22533">
    <property type="entry name" value="KH-II_YlqC-like"/>
    <property type="match status" value="1"/>
</dbReference>
<dbReference type="HAMAP" id="MF_00088">
    <property type="entry name" value="KhpA"/>
    <property type="match status" value="1"/>
</dbReference>
<organism evidence="4 6">
    <name type="scientific">Anaerolinea thermolimosa</name>
    <dbReference type="NCBI Taxonomy" id="229919"/>
    <lineage>
        <taxon>Bacteria</taxon>
        <taxon>Bacillati</taxon>
        <taxon>Chloroflexota</taxon>
        <taxon>Anaerolineae</taxon>
        <taxon>Anaerolineales</taxon>
        <taxon>Anaerolineaceae</taxon>
        <taxon>Anaerolinea</taxon>
    </lineage>
</organism>
<dbReference type="PANTHER" id="PTHR34654:SF1">
    <property type="entry name" value="RNA-BINDING PROTEIN KHPA"/>
    <property type="match status" value="1"/>
</dbReference>
<evidence type="ECO:0000256" key="3">
    <source>
        <dbReference type="HAMAP-Rule" id="MF_00088"/>
    </source>
</evidence>
<dbReference type="InterPro" id="IPR020627">
    <property type="entry name" value="KhpA"/>
</dbReference>
<evidence type="ECO:0000313" key="4">
    <source>
        <dbReference type="EMBL" id="HCE16336.1"/>
    </source>
</evidence>
<dbReference type="Proteomes" id="UP000264141">
    <property type="component" value="Unassembled WGS sequence"/>
</dbReference>
<evidence type="ECO:0000256" key="2">
    <source>
        <dbReference type="ARBA" id="ARBA00022884"/>
    </source>
</evidence>
<dbReference type="PANTHER" id="PTHR34654">
    <property type="entry name" value="UPF0109 PROTEIN SCO5592"/>
    <property type="match status" value="1"/>
</dbReference>
<dbReference type="STRING" id="229919.GCA_001050195_00541"/>
<evidence type="ECO:0000256" key="1">
    <source>
        <dbReference type="ARBA" id="ARBA00022490"/>
    </source>
</evidence>
<comment type="subunit">
    <text evidence="3">Forms a complex with KhpB.</text>
</comment>
<comment type="caution">
    <text evidence="4">The sequence shown here is derived from an EMBL/GenBank/DDBJ whole genome shotgun (WGS) entry which is preliminary data.</text>
</comment>
<dbReference type="RefSeq" id="WP_062189503.1">
    <property type="nucleotide sequence ID" value="NZ_DF967965.1"/>
</dbReference>
<dbReference type="GO" id="GO:0003723">
    <property type="term" value="F:RNA binding"/>
    <property type="evidence" value="ECO:0007669"/>
    <property type="project" value="UniProtKB-UniRule"/>
</dbReference>
<protein>
    <recommendedName>
        <fullName evidence="3">RNA-binding protein KhpA</fullName>
    </recommendedName>
    <alternativeName>
        <fullName evidence="3">KH-domain protein A</fullName>
    </alternativeName>
</protein>
<dbReference type="Gene3D" id="3.30.300.20">
    <property type="match status" value="1"/>
</dbReference>
<dbReference type="EMBL" id="DPBP01000003">
    <property type="protein sequence ID" value="HCE16336.1"/>
    <property type="molecule type" value="Genomic_DNA"/>
</dbReference>
<keyword evidence="3" id="KW-0143">Chaperone</keyword>